<dbReference type="PANTHER" id="PTHR43794:SF11">
    <property type="entry name" value="AMIDOHYDROLASE-RELATED DOMAIN-CONTAINING PROTEIN"/>
    <property type="match status" value="1"/>
</dbReference>
<dbReference type="Pfam" id="PF01979">
    <property type="entry name" value="Amidohydro_1"/>
    <property type="match status" value="2"/>
</dbReference>
<name>A0A0P8HJ00_CITFR</name>
<dbReference type="InterPro" id="IPR006680">
    <property type="entry name" value="Amidohydro-rel"/>
</dbReference>
<dbReference type="EMBL" id="LJEB01000196">
    <property type="protein sequence ID" value="KPR47096.1"/>
    <property type="molecule type" value="Genomic_DNA"/>
</dbReference>
<evidence type="ECO:0000313" key="6">
    <source>
        <dbReference type="Proteomes" id="UP000050520"/>
    </source>
</evidence>
<proteinExistence type="inferred from homology"/>
<dbReference type="AlphaFoldDB" id="A0A0P8HJ00"/>
<dbReference type="Proteomes" id="UP000855471">
    <property type="component" value="Unassembled WGS sequence"/>
</dbReference>
<comment type="similarity">
    <text evidence="1">Belongs to the metallo-dependent hydrolases superfamily. ATZ/TRZ family.</text>
</comment>
<evidence type="ECO:0000256" key="1">
    <source>
        <dbReference type="ARBA" id="ARBA00006745"/>
    </source>
</evidence>
<dbReference type="InterPro" id="IPR011059">
    <property type="entry name" value="Metal-dep_hydrolase_composite"/>
</dbReference>
<dbReference type="InterPro" id="IPR050287">
    <property type="entry name" value="MTA/SAH_deaminase"/>
</dbReference>
<reference evidence="4" key="4">
    <citation type="submission" date="2020-09" db="EMBL/GenBank/DDBJ databases">
        <authorList>
            <consortium name="NCBI Pathogen Detection Project"/>
        </authorList>
    </citation>
    <scope>NUCLEOTIDE SEQUENCE</scope>
    <source>
        <strain evidence="4">O50</strain>
    </source>
</reference>
<organism evidence="4">
    <name type="scientific">Citrobacter freundii</name>
    <dbReference type="NCBI Taxonomy" id="546"/>
    <lineage>
        <taxon>Bacteria</taxon>
        <taxon>Pseudomonadati</taxon>
        <taxon>Pseudomonadota</taxon>
        <taxon>Gammaproteobacteria</taxon>
        <taxon>Enterobacterales</taxon>
        <taxon>Enterobacteriaceae</taxon>
        <taxon>Citrobacter</taxon>
        <taxon>Citrobacter freundii complex</taxon>
    </lineage>
</organism>
<dbReference type="Gene3D" id="3.20.20.140">
    <property type="entry name" value="Metal-dependent hydrolases"/>
    <property type="match status" value="1"/>
</dbReference>
<dbReference type="RefSeq" id="WP_057064929.1">
    <property type="nucleotide sequence ID" value="NZ_CABDWZ010000001.1"/>
</dbReference>
<gene>
    <name evidence="5" type="ORF">AN672_27285</name>
    <name evidence="4" type="ORF">I9Y29_001776</name>
</gene>
<dbReference type="GO" id="GO:0016810">
    <property type="term" value="F:hydrolase activity, acting on carbon-nitrogen (but not peptide) bonds"/>
    <property type="evidence" value="ECO:0007669"/>
    <property type="project" value="InterPro"/>
</dbReference>
<feature type="domain" description="Amidohydrolase-related" evidence="3">
    <location>
        <begin position="222"/>
        <end position="418"/>
    </location>
</feature>
<dbReference type="Proteomes" id="UP000050520">
    <property type="component" value="Unassembled WGS sequence"/>
</dbReference>
<dbReference type="EMBL" id="DACSXJ010000008">
    <property type="protein sequence ID" value="HAT3897360.1"/>
    <property type="molecule type" value="Genomic_DNA"/>
</dbReference>
<dbReference type="PANTHER" id="PTHR43794">
    <property type="entry name" value="AMINOHYDROLASE SSNA-RELATED"/>
    <property type="match status" value="1"/>
</dbReference>
<protein>
    <submittedName>
        <fullName evidence="4">Amidohydrolase family protein</fullName>
    </submittedName>
</protein>
<reference evidence="6" key="1">
    <citation type="submission" date="2015-09" db="EMBL/GenBank/DDBJ databases">
        <title>Prevalence of NDMs in South Africa.</title>
        <authorList>
            <person name="Osei Sekyere J."/>
            <person name="Govinden U."/>
            <person name="Essack S."/>
            <person name="Haldorsen B."/>
            <person name="Samuelsen O."/>
            <person name="Aasnaes B."/>
            <person name="Sundsfjord A."/>
        </authorList>
    </citation>
    <scope>NUCLEOTIDE SEQUENCE [LARGE SCALE GENOMIC DNA]</scope>
    <source>
        <strain evidence="6">ST62:944112508</strain>
    </source>
</reference>
<dbReference type="SUPFAM" id="SSF51556">
    <property type="entry name" value="Metallo-dependent hydrolases"/>
    <property type="match status" value="1"/>
</dbReference>
<accession>A0A0P8HJ00</accession>
<feature type="domain" description="Amidohydrolase-related" evidence="3">
    <location>
        <begin position="60"/>
        <end position="158"/>
    </location>
</feature>
<dbReference type="SUPFAM" id="SSF51338">
    <property type="entry name" value="Composite domain of metallo-dependent hydrolases"/>
    <property type="match status" value="1"/>
</dbReference>
<reference evidence="4" key="3">
    <citation type="journal article" date="2018" name="Genome Biol.">
        <title>SKESA: strategic k-mer extension for scrupulous assemblies.</title>
        <authorList>
            <person name="Souvorov A."/>
            <person name="Agarwala R."/>
            <person name="Lipman D.J."/>
        </authorList>
    </citation>
    <scope>NUCLEOTIDE SEQUENCE</scope>
    <source>
        <strain evidence="4">O50</strain>
    </source>
</reference>
<evidence type="ECO:0000259" key="3">
    <source>
        <dbReference type="Pfam" id="PF01979"/>
    </source>
</evidence>
<dbReference type="InterPro" id="IPR032466">
    <property type="entry name" value="Metal_Hydrolase"/>
</dbReference>
<dbReference type="Gene3D" id="2.30.40.10">
    <property type="entry name" value="Urease, subunit C, domain 1"/>
    <property type="match status" value="1"/>
</dbReference>
<evidence type="ECO:0000256" key="2">
    <source>
        <dbReference type="ARBA" id="ARBA00022801"/>
    </source>
</evidence>
<evidence type="ECO:0000313" key="4">
    <source>
        <dbReference type="EMBL" id="HAT3897360.1"/>
    </source>
</evidence>
<reference evidence="5 6" key="2">
    <citation type="journal article" date="2017" name="PLoS ONE">
        <title>Genomic and phenotypic characterisation of fluoroquinolone resistance mechanisms in Enterobacteriaceae in Durban, South Africa.</title>
        <authorList>
            <person name="Osei Sekyere J."/>
            <person name="Amoako D.G."/>
        </authorList>
    </citation>
    <scope>NUCLEOTIDE SEQUENCE [LARGE SCALE GENOMIC DNA]</scope>
    <source>
        <strain evidence="5 6">ST62:944112508</strain>
    </source>
</reference>
<evidence type="ECO:0000313" key="5">
    <source>
        <dbReference type="EMBL" id="KPR47096.1"/>
    </source>
</evidence>
<keyword evidence="2 4" id="KW-0378">Hydrolase</keyword>
<comment type="caution">
    <text evidence="4">The sequence shown here is derived from an EMBL/GenBank/DDBJ whole genome shotgun (WGS) entry which is preliminary data.</text>
</comment>
<sequence length="488" mass="53747">MELHKKVIRGGIYITMDANIGDIKNGAVLLEGNIIKEISHSEHAFDHHQDAEFIDAHGAIVMPGMVDAHRHNWMSLFRGVSTEESLPAFLINTFYAFGGVFTASNMYAAVLSGNINAINAGTTTVYEINDCVNTPDHAFNAIQGMKDSGIRGIYAYGMQVYNFEPSGFKSQEDRLDMARHLSCTQFNRQDRLGMGMLISDLGTVPFAHSAQQIRLTDELGIKCVSHTGAAKTSILLRGLRELDDHGLLRPGHLHAHSNGLTGEDWKLIAQTGGYVVSTPSSELQMGMGFLPYRACVEHDIPFGLGTDLTGVTTDDLFTQMNIALQIERALANDQIHQRDSMPFEITPTVRDALYWATMGGAKVMGLADEIGSLSVGKKADLIIIRHREGFVPMMNYAGGVVQMTHSNDVDTVIADGVIRKRHGKLCGYDQAKVETLAQSAFDSLAKKSKSFNTLAASDIEKFFRLAERKASYHFAQAYSKEYFDRTLN</sequence>